<sequence>VTAPLTAVLPTIPIVGAPIATVMEGVTNANNIVNTAAATAGSVENLANKAVDAVTAPLTALLPTISIVGTAVATVGGGVASTAD</sequence>
<evidence type="ECO:0000313" key="1">
    <source>
        <dbReference type="EMBL" id="GMR35487.1"/>
    </source>
</evidence>
<feature type="non-terminal residue" evidence="1">
    <location>
        <position position="1"/>
    </location>
</feature>
<feature type="non-terminal residue" evidence="1">
    <location>
        <position position="84"/>
    </location>
</feature>
<reference evidence="2" key="1">
    <citation type="submission" date="2022-10" db="EMBL/GenBank/DDBJ databases">
        <title>Genome assembly of Pristionchus species.</title>
        <authorList>
            <person name="Yoshida K."/>
            <person name="Sommer R.J."/>
        </authorList>
    </citation>
    <scope>NUCLEOTIDE SEQUENCE [LARGE SCALE GENOMIC DNA]</scope>
    <source>
        <strain evidence="2">RS5460</strain>
    </source>
</reference>
<dbReference type="AlphaFoldDB" id="A0AAN4ZD02"/>
<gene>
    <name evidence="1" type="ORF">PMAYCL1PPCAC_05682</name>
</gene>
<keyword evidence="2" id="KW-1185">Reference proteome</keyword>
<protein>
    <submittedName>
        <fullName evidence="1">Uncharacterized protein</fullName>
    </submittedName>
</protein>
<comment type="caution">
    <text evidence="1">The sequence shown here is derived from an EMBL/GenBank/DDBJ whole genome shotgun (WGS) entry which is preliminary data.</text>
</comment>
<dbReference type="EMBL" id="BTRK01000002">
    <property type="protein sequence ID" value="GMR35487.1"/>
    <property type="molecule type" value="Genomic_DNA"/>
</dbReference>
<accession>A0AAN4ZD02</accession>
<evidence type="ECO:0000313" key="2">
    <source>
        <dbReference type="Proteomes" id="UP001328107"/>
    </source>
</evidence>
<dbReference type="Proteomes" id="UP001328107">
    <property type="component" value="Unassembled WGS sequence"/>
</dbReference>
<organism evidence="1 2">
    <name type="scientific">Pristionchus mayeri</name>
    <dbReference type="NCBI Taxonomy" id="1317129"/>
    <lineage>
        <taxon>Eukaryota</taxon>
        <taxon>Metazoa</taxon>
        <taxon>Ecdysozoa</taxon>
        <taxon>Nematoda</taxon>
        <taxon>Chromadorea</taxon>
        <taxon>Rhabditida</taxon>
        <taxon>Rhabditina</taxon>
        <taxon>Diplogasteromorpha</taxon>
        <taxon>Diplogasteroidea</taxon>
        <taxon>Neodiplogasteridae</taxon>
        <taxon>Pristionchus</taxon>
    </lineage>
</organism>
<proteinExistence type="predicted"/>
<name>A0AAN4ZD02_9BILA</name>